<accession>A0AAD9P4A5</accession>
<organism evidence="1 2">
    <name type="scientific">Ridgeia piscesae</name>
    <name type="common">Tubeworm</name>
    <dbReference type="NCBI Taxonomy" id="27915"/>
    <lineage>
        <taxon>Eukaryota</taxon>
        <taxon>Metazoa</taxon>
        <taxon>Spiralia</taxon>
        <taxon>Lophotrochozoa</taxon>
        <taxon>Annelida</taxon>
        <taxon>Polychaeta</taxon>
        <taxon>Sedentaria</taxon>
        <taxon>Canalipalpata</taxon>
        <taxon>Sabellida</taxon>
        <taxon>Siboglinidae</taxon>
        <taxon>Ridgeia</taxon>
    </lineage>
</organism>
<reference evidence="1" key="1">
    <citation type="journal article" date="2023" name="Mol. Biol. Evol.">
        <title>Third-Generation Sequencing Reveals the Adaptive Role of the Epigenome in Three Deep-Sea Polychaetes.</title>
        <authorList>
            <person name="Perez M."/>
            <person name="Aroh O."/>
            <person name="Sun Y."/>
            <person name="Lan Y."/>
            <person name="Juniper S.K."/>
            <person name="Young C.R."/>
            <person name="Angers B."/>
            <person name="Qian P.Y."/>
        </authorList>
    </citation>
    <scope>NUCLEOTIDE SEQUENCE</scope>
    <source>
        <strain evidence="1">R07B-5</strain>
    </source>
</reference>
<name>A0AAD9P4A5_RIDPI</name>
<dbReference type="Proteomes" id="UP001209878">
    <property type="component" value="Unassembled WGS sequence"/>
</dbReference>
<comment type="caution">
    <text evidence="1">The sequence shown here is derived from an EMBL/GenBank/DDBJ whole genome shotgun (WGS) entry which is preliminary data.</text>
</comment>
<evidence type="ECO:0000313" key="2">
    <source>
        <dbReference type="Proteomes" id="UP001209878"/>
    </source>
</evidence>
<gene>
    <name evidence="1" type="ORF">NP493_151g01029</name>
</gene>
<dbReference type="EMBL" id="JAODUO010000151">
    <property type="protein sequence ID" value="KAK2187888.1"/>
    <property type="molecule type" value="Genomic_DNA"/>
</dbReference>
<dbReference type="AlphaFoldDB" id="A0AAD9P4A5"/>
<keyword evidence="2" id="KW-1185">Reference proteome</keyword>
<sequence>MTHNVHTLGVQFDAEMTMESHVTAVCKSAIIPSPQHLEDQTVSDSNSDRASNRCICYKQIRCWQCTAISTASVANRACKWVTIHDVTPRDWSLLGTKRD</sequence>
<evidence type="ECO:0000313" key="1">
    <source>
        <dbReference type="EMBL" id="KAK2187888.1"/>
    </source>
</evidence>
<protein>
    <submittedName>
        <fullName evidence="1">Uncharacterized protein</fullName>
    </submittedName>
</protein>
<proteinExistence type="predicted"/>